<dbReference type="EC" id="3.2.2.21" evidence="3"/>
<keyword evidence="9" id="KW-1185">Reference proteome</keyword>
<dbReference type="GO" id="GO:0032993">
    <property type="term" value="C:protein-DNA complex"/>
    <property type="evidence" value="ECO:0007669"/>
    <property type="project" value="TreeGrafter"/>
</dbReference>
<dbReference type="PANTHER" id="PTHR43003">
    <property type="entry name" value="DNA-3-METHYLADENINE GLYCOSYLASE"/>
    <property type="match status" value="1"/>
</dbReference>
<protein>
    <recommendedName>
        <fullName evidence="3">DNA-3-methyladenine glycosylase II</fullName>
        <ecNumber evidence="3">3.2.2.21</ecNumber>
    </recommendedName>
</protein>
<dbReference type="Gene3D" id="1.10.340.30">
    <property type="entry name" value="Hypothetical protein, domain 2"/>
    <property type="match status" value="1"/>
</dbReference>
<dbReference type="Proteomes" id="UP000254040">
    <property type="component" value="Unassembled WGS sequence"/>
</dbReference>
<dbReference type="PROSITE" id="PS00516">
    <property type="entry name" value="ALKYLBASE_DNA_GLYCOS"/>
    <property type="match status" value="1"/>
</dbReference>
<gene>
    <name evidence="8" type="primary">alkA</name>
    <name evidence="7" type="ORF">Lmor_0319</name>
    <name evidence="8" type="ORF">NCTC12239_02615</name>
</gene>
<keyword evidence="8" id="KW-0326">Glycosidase</keyword>
<reference evidence="8 10" key="2">
    <citation type="submission" date="2018-06" db="EMBL/GenBank/DDBJ databases">
        <authorList>
            <consortium name="Pathogen Informatics"/>
            <person name="Doyle S."/>
        </authorList>
    </citation>
    <scope>NUCLEOTIDE SEQUENCE [LARGE SCALE GENOMIC DNA]</scope>
    <source>
        <strain evidence="8 10">NCTC12239</strain>
    </source>
</reference>
<dbReference type="GO" id="GO:0006285">
    <property type="term" value="P:base-excision repair, AP site formation"/>
    <property type="evidence" value="ECO:0007669"/>
    <property type="project" value="TreeGrafter"/>
</dbReference>
<evidence type="ECO:0000256" key="1">
    <source>
        <dbReference type="ARBA" id="ARBA00000086"/>
    </source>
</evidence>
<dbReference type="InterPro" id="IPR037046">
    <property type="entry name" value="AlkA_N_sf"/>
</dbReference>
<organism evidence="8 10">
    <name type="scientific">Legionella moravica</name>
    <dbReference type="NCBI Taxonomy" id="39962"/>
    <lineage>
        <taxon>Bacteria</taxon>
        <taxon>Pseudomonadati</taxon>
        <taxon>Pseudomonadota</taxon>
        <taxon>Gammaproteobacteria</taxon>
        <taxon>Legionellales</taxon>
        <taxon>Legionellaceae</taxon>
        <taxon>Legionella</taxon>
    </lineage>
</organism>
<comment type="catalytic activity">
    <reaction evidence="1">
        <text>Hydrolysis of alkylated DNA, releasing 3-methyladenine, 3-methylguanine, 7-methylguanine and 7-methyladenine.</text>
        <dbReference type="EC" id="3.2.2.21"/>
    </reaction>
</comment>
<reference evidence="7 9" key="1">
    <citation type="submission" date="2015-11" db="EMBL/GenBank/DDBJ databases">
        <title>Genomic analysis of 38 Legionella species identifies large and diverse effector repertoires.</title>
        <authorList>
            <person name="Burstein D."/>
            <person name="Amaro F."/>
            <person name="Zusman T."/>
            <person name="Lifshitz Z."/>
            <person name="Cohen O."/>
            <person name="Gilbert J.A."/>
            <person name="Pupko T."/>
            <person name="Shuman H.A."/>
            <person name="Segal G."/>
        </authorList>
    </citation>
    <scope>NUCLEOTIDE SEQUENCE [LARGE SCALE GENOMIC DNA]</scope>
    <source>
        <strain evidence="7 9">ATCC 43877</strain>
    </source>
</reference>
<dbReference type="InterPro" id="IPR011257">
    <property type="entry name" value="DNA_glycosylase"/>
</dbReference>
<evidence type="ECO:0000313" key="9">
    <source>
        <dbReference type="Proteomes" id="UP000054985"/>
    </source>
</evidence>
<dbReference type="RefSeq" id="WP_028384197.1">
    <property type="nucleotide sequence ID" value="NZ_CAAAJG010000035.1"/>
</dbReference>
<dbReference type="Pfam" id="PF00730">
    <property type="entry name" value="HhH-GPD"/>
    <property type="match status" value="1"/>
</dbReference>
<dbReference type="InterPro" id="IPR051912">
    <property type="entry name" value="Alkylbase_DNA_Glycosylase/TA"/>
</dbReference>
<dbReference type="EMBL" id="LNYN01000011">
    <property type="protein sequence ID" value="KTD38314.1"/>
    <property type="molecule type" value="Genomic_DNA"/>
</dbReference>
<dbReference type="EMBL" id="UGOG01000001">
    <property type="protein sequence ID" value="STX63667.1"/>
    <property type="molecule type" value="Genomic_DNA"/>
</dbReference>
<dbReference type="InterPro" id="IPR023170">
    <property type="entry name" value="HhH_base_excis_C"/>
</dbReference>
<dbReference type="SUPFAM" id="SSF48150">
    <property type="entry name" value="DNA-glycosylase"/>
    <property type="match status" value="1"/>
</dbReference>
<dbReference type="GO" id="GO:0032131">
    <property type="term" value="F:alkylated DNA binding"/>
    <property type="evidence" value="ECO:0007669"/>
    <property type="project" value="TreeGrafter"/>
</dbReference>
<evidence type="ECO:0000313" key="7">
    <source>
        <dbReference type="EMBL" id="KTD38314.1"/>
    </source>
</evidence>
<dbReference type="InterPro" id="IPR000035">
    <property type="entry name" value="Alkylbase_DNA_glycsylse_CS"/>
</dbReference>
<dbReference type="InterPro" id="IPR003265">
    <property type="entry name" value="HhH-GPD_domain"/>
</dbReference>
<dbReference type="AlphaFoldDB" id="A0A378K035"/>
<evidence type="ECO:0000256" key="5">
    <source>
        <dbReference type="ARBA" id="ARBA00023204"/>
    </source>
</evidence>
<accession>A0A378K035</accession>
<dbReference type="STRING" id="39962.Lmor_0319"/>
<proteinExistence type="inferred from homology"/>
<keyword evidence="5" id="KW-0234">DNA repair</keyword>
<name>A0A378K035_9GAMM</name>
<evidence type="ECO:0000256" key="3">
    <source>
        <dbReference type="ARBA" id="ARBA00012000"/>
    </source>
</evidence>
<evidence type="ECO:0000313" key="10">
    <source>
        <dbReference type="Proteomes" id="UP000254040"/>
    </source>
</evidence>
<dbReference type="GO" id="GO:0006307">
    <property type="term" value="P:DNA alkylation repair"/>
    <property type="evidence" value="ECO:0007669"/>
    <property type="project" value="TreeGrafter"/>
</dbReference>
<dbReference type="OrthoDB" id="9811249at2"/>
<dbReference type="SMART" id="SM00478">
    <property type="entry name" value="ENDO3c"/>
    <property type="match status" value="1"/>
</dbReference>
<dbReference type="Gene3D" id="3.30.310.20">
    <property type="entry name" value="DNA-3-methyladenine glycosylase AlkA, N-terminal domain"/>
    <property type="match status" value="1"/>
</dbReference>
<evidence type="ECO:0000259" key="6">
    <source>
        <dbReference type="SMART" id="SM00478"/>
    </source>
</evidence>
<dbReference type="Gene3D" id="1.10.1670.10">
    <property type="entry name" value="Helix-hairpin-Helix base-excision DNA repair enzymes (C-terminal)"/>
    <property type="match status" value="1"/>
</dbReference>
<evidence type="ECO:0000256" key="4">
    <source>
        <dbReference type="ARBA" id="ARBA00022763"/>
    </source>
</evidence>
<evidence type="ECO:0000256" key="2">
    <source>
        <dbReference type="ARBA" id="ARBA00010817"/>
    </source>
</evidence>
<dbReference type="Proteomes" id="UP000054985">
    <property type="component" value="Unassembled WGS sequence"/>
</dbReference>
<keyword evidence="8" id="KW-0378">Hydrolase</keyword>
<evidence type="ECO:0000313" key="8">
    <source>
        <dbReference type="EMBL" id="STX63667.1"/>
    </source>
</evidence>
<comment type="similarity">
    <text evidence="2">Belongs to the alkylbase DNA glycosidase AlkA family.</text>
</comment>
<sequence length="304" mass="35125">MNTSFTLHPVAPYRLDYTVLVLRRRVKNCVDRWDGQYYRRVFNLDNKPFNVKVEQIDNLHTPKLLITLDEPIHRGIQEKITCLLERMLGLKRDLRPFYAMAKNDKCLNPLVSCFMGVKPPRFPTLFETLINAISCQQISLDAGLHIQNRLVEHVGMKMNHNNQVFYAFPRADEVSQCSLIELKEMGYSARKSATIRTLASALKEDQSMLSHLEEQPNDEVMELLCQFKGIGRWTAEYVLLRGLGRVDVFPGDDIGAQNNLQTLLHLENKLDYKMISEIAAPWYPYAGLIYFHLLLQKLNEKGVL</sequence>
<feature type="domain" description="HhH-GPD" evidence="6">
    <location>
        <begin position="136"/>
        <end position="295"/>
    </location>
</feature>
<dbReference type="PANTHER" id="PTHR43003:SF5">
    <property type="entry name" value="DNA-3-METHYLADENINE GLYCOSYLASE"/>
    <property type="match status" value="1"/>
</dbReference>
<dbReference type="GO" id="GO:0008725">
    <property type="term" value="F:DNA-3-methyladenine glycosylase activity"/>
    <property type="evidence" value="ECO:0007669"/>
    <property type="project" value="TreeGrafter"/>
</dbReference>
<dbReference type="CDD" id="cd00056">
    <property type="entry name" value="ENDO3c"/>
    <property type="match status" value="1"/>
</dbReference>
<dbReference type="GO" id="GO:0043916">
    <property type="term" value="F:DNA-7-methylguanine glycosylase activity"/>
    <property type="evidence" value="ECO:0007669"/>
    <property type="project" value="TreeGrafter"/>
</dbReference>
<keyword evidence="4" id="KW-0227">DNA damage</keyword>